<gene>
    <name evidence="2" type="ORF">RI536_01790</name>
</gene>
<accession>A0AAW8VTL8</accession>
<sequence length="891" mass="96611">MISTITLDTYKQQIGSGDAFNVQESIKSAYDMSTAFNGRVGDEQVPLVVQFKERGLAYRFEDGLVPFLSGFVGSLDENGQVTAETGEAVSYVGTSDDIVGLGRVKMNLPGTMFPQEGYFYGFLGLQNADGKRVTTFNVWFHVYNGNPDMFVNKAPFRSELQKLLDQTQALIGVADDDLKAKLQELNDQATTYFTKWNGDYADIQKTVTALNSQLADALQKFADGKTVTTADLSTTLAGSLGTLTNFKASGTTLVDKVVTELTERKINVKWYGAIGDGTSDDSAAINAAIEAASAIKGTVFVPAGKYLLTHDLVFKSNIVFEMDHNAVLYGPGQYFRFDTTTTGYGGGVSNVIVRGGTFAGNYDATSVTNAHADGNAFNGALHHAQHIEFDRVTFHMTTSNSHTLDLGGCDDIYVHDCDFEGMLVRNSREYVEAVQVDYSQLNALTYHDDVQDANLDGLPTINVKVTNNRFIPIYAADGTVKYPAPNPFGEHAAYDSGCPKHLSFIGNTVLDAPKAGGAVLSEAWVHFVSVSDLTIKDNTFKNTTHTANSAIGLYSTDTPLPNYNGTVTGTLESTQEGVEIVDNTFIGFDAVEQTKAIVELLGNKDSGSKDVLLDSNTFIDNLNASFDWSADSGGATAIKLVNYQRAIIINNVADTINRFLDRPETATTDLAATLTVKNNSLNNVAYVPLVISFADSQQPVINVSNNLLSQVREAMYIKAVKGTVGVEGNAVWYHRTSHLVGSYSNTSITVNSKDASIKNNTVRQSSIAKYPQAFILTSAPTGWSGNTFNGDGLVNTTFSSASNSIMSTVDNTTSAVDLNNYIGPSGYYPLKGGITAWVNGPDDWLKLPIYGYMELTYLNDVVFQQVYGSNNTCYRRLWAGSPKKWTPWKSV</sequence>
<dbReference type="SMART" id="SM00710">
    <property type="entry name" value="PbH1"/>
    <property type="match status" value="5"/>
</dbReference>
<dbReference type="EMBL" id="JAVLAQ010000001">
    <property type="protein sequence ID" value="MDT6988838.1"/>
    <property type="molecule type" value="Genomic_DNA"/>
</dbReference>
<dbReference type="CDD" id="cd19958">
    <property type="entry name" value="pyocin_knob"/>
    <property type="match status" value="1"/>
</dbReference>
<dbReference type="Proteomes" id="UP001267003">
    <property type="component" value="Unassembled WGS sequence"/>
</dbReference>
<dbReference type="AlphaFoldDB" id="A0AAW8VTL8"/>
<comment type="caution">
    <text evidence="2">The sequence shown here is derived from an EMBL/GenBank/DDBJ whole genome shotgun (WGS) entry which is preliminary data.</text>
</comment>
<keyword evidence="2" id="KW-0378">Hydrolase</keyword>
<dbReference type="InterPro" id="IPR006626">
    <property type="entry name" value="PbH1"/>
</dbReference>
<dbReference type="RefSeq" id="WP_209042064.1">
    <property type="nucleotide sequence ID" value="NZ_JAGHKR010000010.1"/>
</dbReference>
<dbReference type="InterPro" id="IPR012334">
    <property type="entry name" value="Pectin_lyas_fold"/>
</dbReference>
<dbReference type="Pfam" id="PF12708">
    <property type="entry name" value="Pect-lyase_RHGA_epim"/>
    <property type="match status" value="1"/>
</dbReference>
<dbReference type="GO" id="GO:0016787">
    <property type="term" value="F:hydrolase activity"/>
    <property type="evidence" value="ECO:0007669"/>
    <property type="project" value="UniProtKB-KW"/>
</dbReference>
<evidence type="ECO:0000313" key="2">
    <source>
        <dbReference type="EMBL" id="MDT6988838.1"/>
    </source>
</evidence>
<organism evidence="2 3">
    <name type="scientific">Lactiplantibacillus pentosus</name>
    <name type="common">Lactobacillus pentosus</name>
    <dbReference type="NCBI Taxonomy" id="1589"/>
    <lineage>
        <taxon>Bacteria</taxon>
        <taxon>Bacillati</taxon>
        <taxon>Bacillota</taxon>
        <taxon>Bacilli</taxon>
        <taxon>Lactobacillales</taxon>
        <taxon>Lactobacillaceae</taxon>
        <taxon>Lactiplantibacillus</taxon>
    </lineage>
</organism>
<feature type="domain" description="Rhamnogalacturonase A/B/Epimerase-like pectate lyase" evidence="1">
    <location>
        <begin position="266"/>
        <end position="421"/>
    </location>
</feature>
<protein>
    <submittedName>
        <fullName evidence="2">Glycosyl hydrolase family 28-related protein</fullName>
    </submittedName>
</protein>
<dbReference type="Gene3D" id="2.160.20.10">
    <property type="entry name" value="Single-stranded right-handed beta-helix, Pectin lyase-like"/>
    <property type="match status" value="1"/>
</dbReference>
<dbReference type="InterPro" id="IPR011050">
    <property type="entry name" value="Pectin_lyase_fold/virulence"/>
</dbReference>
<reference evidence="2" key="1">
    <citation type="submission" date="2023-08" db="EMBL/GenBank/DDBJ databases">
        <authorList>
            <person name="Page C.A."/>
            <person name="Perez-Diaz I.M."/>
        </authorList>
    </citation>
    <scope>NUCLEOTIDE SEQUENCE</scope>
    <source>
        <strain evidence="2">7.8.46</strain>
    </source>
</reference>
<dbReference type="SUPFAM" id="SSF51126">
    <property type="entry name" value="Pectin lyase-like"/>
    <property type="match status" value="2"/>
</dbReference>
<evidence type="ECO:0000313" key="3">
    <source>
        <dbReference type="Proteomes" id="UP001267003"/>
    </source>
</evidence>
<evidence type="ECO:0000259" key="1">
    <source>
        <dbReference type="Pfam" id="PF12708"/>
    </source>
</evidence>
<proteinExistence type="predicted"/>
<dbReference type="InterPro" id="IPR024535">
    <property type="entry name" value="RHGA/B-epi-like_pectate_lyase"/>
</dbReference>
<name>A0AAW8VTL8_LACPE</name>